<gene>
    <name evidence="3" type="primary">afr_4</name>
    <name evidence="3" type="ORF">LuPra_02895</name>
</gene>
<evidence type="ECO:0000259" key="1">
    <source>
        <dbReference type="Pfam" id="PF01408"/>
    </source>
</evidence>
<feature type="domain" description="Gfo/Idh/MocA-like oxidoreductase N-terminal" evidence="1">
    <location>
        <begin position="1"/>
        <end position="116"/>
    </location>
</feature>
<dbReference type="Pfam" id="PF01408">
    <property type="entry name" value="GFO_IDH_MocA"/>
    <property type="match status" value="1"/>
</dbReference>
<dbReference type="EC" id="1.1.1.292" evidence="3"/>
<dbReference type="GO" id="GO:0000166">
    <property type="term" value="F:nucleotide binding"/>
    <property type="evidence" value="ECO:0007669"/>
    <property type="project" value="InterPro"/>
</dbReference>
<dbReference type="RefSeq" id="WP_234800937.1">
    <property type="nucleotide sequence ID" value="NZ_CP015136.1"/>
</dbReference>
<evidence type="ECO:0000313" key="4">
    <source>
        <dbReference type="Proteomes" id="UP000076079"/>
    </source>
</evidence>
<keyword evidence="3" id="KW-0560">Oxidoreductase</keyword>
<dbReference type="STRING" id="1855912.LuPra_02895"/>
<dbReference type="EMBL" id="CP015136">
    <property type="protein sequence ID" value="AMY09673.1"/>
    <property type="molecule type" value="Genomic_DNA"/>
</dbReference>
<reference evidence="3 4" key="1">
    <citation type="journal article" date="2016" name="Genome Announc.">
        <title>First Complete Genome Sequence of a Subdivision 6 Acidobacterium Strain.</title>
        <authorList>
            <person name="Huang S."/>
            <person name="Vieira S."/>
            <person name="Bunk B."/>
            <person name="Riedel T."/>
            <person name="Sproer C."/>
            <person name="Overmann J."/>
        </authorList>
    </citation>
    <scope>NUCLEOTIDE SEQUENCE [LARGE SCALE GENOMIC DNA]</scope>
    <source>
        <strain evidence="4">DSM 100886 HEG_-6_39</strain>
    </source>
</reference>
<reference evidence="4" key="2">
    <citation type="submission" date="2016-04" db="EMBL/GenBank/DDBJ databases">
        <title>First Complete Genome Sequence of a Subdivision 6 Acidobacterium.</title>
        <authorList>
            <person name="Huang S."/>
            <person name="Vieira S."/>
            <person name="Bunk B."/>
            <person name="Riedel T."/>
            <person name="Sproeer C."/>
            <person name="Overmann J."/>
        </authorList>
    </citation>
    <scope>NUCLEOTIDE SEQUENCE [LARGE SCALE GENOMIC DNA]</scope>
    <source>
        <strain evidence="4">DSM 100886 HEG_-6_39</strain>
    </source>
</reference>
<organism evidence="3 4">
    <name type="scientific">Luteitalea pratensis</name>
    <dbReference type="NCBI Taxonomy" id="1855912"/>
    <lineage>
        <taxon>Bacteria</taxon>
        <taxon>Pseudomonadati</taxon>
        <taxon>Acidobacteriota</taxon>
        <taxon>Vicinamibacteria</taxon>
        <taxon>Vicinamibacterales</taxon>
        <taxon>Vicinamibacteraceae</taxon>
        <taxon>Luteitalea</taxon>
    </lineage>
</organism>
<dbReference type="SUPFAM" id="SSF55347">
    <property type="entry name" value="Glyceraldehyde-3-phosphate dehydrogenase-like, C-terminal domain"/>
    <property type="match status" value="1"/>
</dbReference>
<evidence type="ECO:0000259" key="2">
    <source>
        <dbReference type="Pfam" id="PF22725"/>
    </source>
</evidence>
<dbReference type="SUPFAM" id="SSF51735">
    <property type="entry name" value="NAD(P)-binding Rossmann-fold domains"/>
    <property type="match status" value="1"/>
</dbReference>
<dbReference type="InterPro" id="IPR000683">
    <property type="entry name" value="Gfo/Idh/MocA-like_OxRdtase_N"/>
</dbReference>
<feature type="domain" description="GFO/IDH/MocA-like oxidoreductase" evidence="2">
    <location>
        <begin position="127"/>
        <end position="250"/>
    </location>
</feature>
<protein>
    <submittedName>
        <fullName evidence="3">1,5-anhydro-D-fructose reductase</fullName>
        <ecNumber evidence="3">1.1.1.292</ecNumber>
    </submittedName>
</protein>
<accession>A0A143PN80</accession>
<evidence type="ECO:0000313" key="3">
    <source>
        <dbReference type="EMBL" id="AMY09673.1"/>
    </source>
</evidence>
<dbReference type="AlphaFoldDB" id="A0A143PN80"/>
<proteinExistence type="predicted"/>
<dbReference type="Pfam" id="PF22725">
    <property type="entry name" value="GFO_IDH_MocA_C3"/>
    <property type="match status" value="1"/>
</dbReference>
<dbReference type="PANTHER" id="PTHR43249:SF1">
    <property type="entry name" value="D-GLUCOSIDE 3-DEHYDROGENASE"/>
    <property type="match status" value="1"/>
</dbReference>
<sequence>MRVGFTGGGNITDTHIRAVQGVPGLQPVGVCGPNATKVGALAARDGLISAASLESLLGQTPLDIVCIGTPSGVHADEIALAASRGCHVLCEKPLDVTLERVDTAIAAAERAGVSLGIFFQDRCTPAFQEAREAIASGRLGRVLLVDARVKWYRAPEYYKTAAWRGTPSLDGGGALMNQGIHTVDLLLYLLGDVTEVQARAATVLHAIDVEDTLVASMVFASGAVGTLQATTAAWPGYPRRVEITGSEGTLVIEHDRIASWDLKSGHQDGTTLTSATKSASTAVVADATPHRRVVEDFVDALQHKRRPACDGREGRRSIALAEALYESARSGALTTVAHD</sequence>
<dbReference type="GO" id="GO:0033712">
    <property type="term" value="F:1,5-anhydro-D-fructose reductase (1,5-anhydro-D-mannitol-forming) activity"/>
    <property type="evidence" value="ECO:0007669"/>
    <property type="project" value="UniProtKB-EC"/>
</dbReference>
<name>A0A143PN80_LUTPR</name>
<dbReference type="Gene3D" id="3.40.50.720">
    <property type="entry name" value="NAD(P)-binding Rossmann-like Domain"/>
    <property type="match status" value="1"/>
</dbReference>
<dbReference type="InterPro" id="IPR036291">
    <property type="entry name" value="NAD(P)-bd_dom_sf"/>
</dbReference>
<dbReference type="Proteomes" id="UP000076079">
    <property type="component" value="Chromosome"/>
</dbReference>
<dbReference type="InterPro" id="IPR055170">
    <property type="entry name" value="GFO_IDH_MocA-like_dom"/>
</dbReference>
<dbReference type="Gene3D" id="3.30.360.10">
    <property type="entry name" value="Dihydrodipicolinate Reductase, domain 2"/>
    <property type="match status" value="1"/>
</dbReference>
<keyword evidence="4" id="KW-1185">Reference proteome</keyword>
<dbReference type="KEGG" id="abac:LuPra_02895"/>
<dbReference type="InterPro" id="IPR052515">
    <property type="entry name" value="Gfo/Idh/MocA_Oxidoreductase"/>
</dbReference>
<dbReference type="PANTHER" id="PTHR43249">
    <property type="entry name" value="UDP-N-ACETYL-2-AMINO-2-DEOXY-D-GLUCURONATE OXIDASE"/>
    <property type="match status" value="1"/>
</dbReference>